<proteinExistence type="predicted"/>
<dbReference type="EMBL" id="JAINUF010000004">
    <property type="protein sequence ID" value="KAJ8365577.1"/>
    <property type="molecule type" value="Genomic_DNA"/>
</dbReference>
<evidence type="ECO:0000256" key="1">
    <source>
        <dbReference type="SAM" id="MobiDB-lite"/>
    </source>
</evidence>
<reference evidence="2" key="1">
    <citation type="journal article" date="2023" name="Science">
        <title>Genome structures resolve the early diversification of teleost fishes.</title>
        <authorList>
            <person name="Parey E."/>
            <person name="Louis A."/>
            <person name="Montfort J."/>
            <person name="Bouchez O."/>
            <person name="Roques C."/>
            <person name="Iampietro C."/>
            <person name="Lluch J."/>
            <person name="Castinel A."/>
            <person name="Donnadieu C."/>
            <person name="Desvignes T."/>
            <person name="Floi Bucao C."/>
            <person name="Jouanno E."/>
            <person name="Wen M."/>
            <person name="Mejri S."/>
            <person name="Dirks R."/>
            <person name="Jansen H."/>
            <person name="Henkel C."/>
            <person name="Chen W.J."/>
            <person name="Zahm M."/>
            <person name="Cabau C."/>
            <person name="Klopp C."/>
            <person name="Thompson A.W."/>
            <person name="Robinson-Rechavi M."/>
            <person name="Braasch I."/>
            <person name="Lecointre G."/>
            <person name="Bobe J."/>
            <person name="Postlethwait J.H."/>
            <person name="Berthelot C."/>
            <person name="Roest Crollius H."/>
            <person name="Guiguen Y."/>
        </authorList>
    </citation>
    <scope>NUCLEOTIDE SEQUENCE</scope>
    <source>
        <strain evidence="2">WJC10195</strain>
    </source>
</reference>
<name>A0A9Q1FTV3_SYNKA</name>
<accession>A0A9Q1FTV3</accession>
<feature type="region of interest" description="Disordered" evidence="1">
    <location>
        <begin position="30"/>
        <end position="88"/>
    </location>
</feature>
<comment type="caution">
    <text evidence="2">The sequence shown here is derived from an EMBL/GenBank/DDBJ whole genome shotgun (WGS) entry which is preliminary data.</text>
</comment>
<dbReference type="Proteomes" id="UP001152622">
    <property type="component" value="Chromosome 4"/>
</dbReference>
<protein>
    <submittedName>
        <fullName evidence="2">Uncharacterized protein</fullName>
    </submittedName>
</protein>
<gene>
    <name evidence="2" type="ORF">SKAU_G00144080</name>
</gene>
<organism evidence="2 3">
    <name type="scientific">Synaphobranchus kaupii</name>
    <name type="common">Kaup's arrowtooth eel</name>
    <dbReference type="NCBI Taxonomy" id="118154"/>
    <lineage>
        <taxon>Eukaryota</taxon>
        <taxon>Metazoa</taxon>
        <taxon>Chordata</taxon>
        <taxon>Craniata</taxon>
        <taxon>Vertebrata</taxon>
        <taxon>Euteleostomi</taxon>
        <taxon>Actinopterygii</taxon>
        <taxon>Neopterygii</taxon>
        <taxon>Teleostei</taxon>
        <taxon>Anguilliformes</taxon>
        <taxon>Synaphobranchidae</taxon>
        <taxon>Synaphobranchus</taxon>
    </lineage>
</organism>
<dbReference type="AlphaFoldDB" id="A0A9Q1FTV3"/>
<feature type="compositionally biased region" description="Basic and acidic residues" evidence="1">
    <location>
        <begin position="76"/>
        <end position="88"/>
    </location>
</feature>
<keyword evidence="3" id="KW-1185">Reference proteome</keyword>
<evidence type="ECO:0000313" key="2">
    <source>
        <dbReference type="EMBL" id="KAJ8365577.1"/>
    </source>
</evidence>
<sequence>MWLLGPVARLAAESFRNTITAGNVWLNRKAEKGSDRAGGRQARALFPPRGAKRPGSAQPQIRARARFLPNNYGNPEEARRTRRTDSCR</sequence>
<evidence type="ECO:0000313" key="3">
    <source>
        <dbReference type="Proteomes" id="UP001152622"/>
    </source>
</evidence>